<feature type="domain" description="Homologous-pairing protein 2 winged helix" evidence="9">
    <location>
        <begin position="10"/>
        <end position="68"/>
    </location>
</feature>
<dbReference type="GO" id="GO:0120231">
    <property type="term" value="C:DNA recombinase auxiliary factor complex"/>
    <property type="evidence" value="ECO:0007669"/>
    <property type="project" value="TreeGrafter"/>
</dbReference>
<keyword evidence="4 8" id="KW-0175">Coiled coil</keyword>
<dbReference type="GO" id="GO:0000709">
    <property type="term" value="P:meiotic joint molecule formation"/>
    <property type="evidence" value="ECO:0007669"/>
    <property type="project" value="TreeGrafter"/>
</dbReference>
<dbReference type="InterPro" id="IPR010776">
    <property type="entry name" value="Hop2_WH_dom"/>
</dbReference>
<evidence type="ECO:0000256" key="5">
    <source>
        <dbReference type="ARBA" id="ARBA00023172"/>
    </source>
</evidence>
<name>A0A0P4VWX1_SCYOL</name>
<keyword evidence="5" id="KW-0233">DNA recombination</keyword>
<comment type="subcellular location">
    <subcellularLocation>
        <location evidence="1">Nucleus</location>
    </subcellularLocation>
</comment>
<dbReference type="Pfam" id="PF07106">
    <property type="entry name" value="WHD_TBPIP"/>
    <property type="match status" value="1"/>
</dbReference>
<evidence type="ECO:0000313" key="11">
    <source>
        <dbReference type="EMBL" id="JAI56643.1"/>
    </source>
</evidence>
<evidence type="ECO:0000256" key="6">
    <source>
        <dbReference type="ARBA" id="ARBA00023242"/>
    </source>
</evidence>
<evidence type="ECO:0000256" key="8">
    <source>
        <dbReference type="SAM" id="Coils"/>
    </source>
</evidence>
<dbReference type="GO" id="GO:0007129">
    <property type="term" value="P:homologous chromosome pairing at meiosis"/>
    <property type="evidence" value="ECO:0007669"/>
    <property type="project" value="TreeGrafter"/>
</dbReference>
<evidence type="ECO:0000256" key="1">
    <source>
        <dbReference type="ARBA" id="ARBA00004123"/>
    </source>
</evidence>
<accession>A0A0P4VWX1</accession>
<dbReference type="InterPro" id="IPR040661">
    <property type="entry name" value="LZ3wCH"/>
</dbReference>
<reference evidence="11" key="1">
    <citation type="submission" date="2015-09" db="EMBL/GenBank/DDBJ databases">
        <title>Scylla olivacea transcriptome.</title>
        <authorList>
            <person name="Ikhwanuddin M."/>
        </authorList>
    </citation>
    <scope>NUCLEOTIDE SEQUENCE</scope>
</reference>
<comment type="similarity">
    <text evidence="2">Belongs to the HOP2 family.</text>
</comment>
<evidence type="ECO:0000256" key="7">
    <source>
        <dbReference type="ARBA" id="ARBA00023254"/>
    </source>
</evidence>
<feature type="domain" description="Leucine zipper with capping helix" evidence="10">
    <location>
        <begin position="150"/>
        <end position="206"/>
    </location>
</feature>
<dbReference type="EMBL" id="GDRN01147844">
    <property type="protein sequence ID" value="JAI56643.1"/>
    <property type="molecule type" value="Transcribed_RNA"/>
</dbReference>
<dbReference type="PANTHER" id="PTHR15938">
    <property type="entry name" value="TBP-1 INTERACTING PROTEIN"/>
    <property type="match status" value="1"/>
</dbReference>
<evidence type="ECO:0000259" key="9">
    <source>
        <dbReference type="Pfam" id="PF07106"/>
    </source>
</evidence>
<dbReference type="Pfam" id="PF18517">
    <property type="entry name" value="LZ3wCH"/>
    <property type="match status" value="1"/>
</dbReference>
<evidence type="ECO:0000256" key="4">
    <source>
        <dbReference type="ARBA" id="ARBA00023054"/>
    </source>
</evidence>
<dbReference type="GO" id="GO:0120230">
    <property type="term" value="F:recombinase activator activity"/>
    <property type="evidence" value="ECO:0007669"/>
    <property type="project" value="TreeGrafter"/>
</dbReference>
<sequence length="212" mass="24498">MSKKDGGECTEKVRRYMEQQNRPYSVNDVFMNLHKEVGKTAVQKALDQLTAEGSVREKTYGKQKVYVFSQDQFPPLDESQLQEMDRKAAELSATLKEKEKQLCETETQLRQLMSTPTTEEAHSKATQIEEEVSRLQQKLSDLTENRVLVSKEERDKVVKESDAMTRQWRKRRRMAMDILDAILEGYPHPKAQLYEEIGIETDQDAGVTLPKV</sequence>
<dbReference type="GO" id="GO:0000794">
    <property type="term" value="C:condensed nuclear chromosome"/>
    <property type="evidence" value="ECO:0007669"/>
    <property type="project" value="TreeGrafter"/>
</dbReference>
<protein>
    <recommendedName>
        <fullName evidence="3">Homologous-pairing protein 2 homolog</fullName>
    </recommendedName>
</protein>
<dbReference type="Gene3D" id="1.10.10.10">
    <property type="entry name" value="Winged helix-like DNA-binding domain superfamily/Winged helix DNA-binding domain"/>
    <property type="match status" value="1"/>
</dbReference>
<keyword evidence="6" id="KW-0539">Nucleus</keyword>
<dbReference type="PANTHER" id="PTHR15938:SF0">
    <property type="entry name" value="HOMOLOGOUS-PAIRING PROTEIN 2 HOMOLOG"/>
    <property type="match status" value="1"/>
</dbReference>
<proteinExistence type="inferred from homology"/>
<dbReference type="AlphaFoldDB" id="A0A0P4VWX1"/>
<dbReference type="GO" id="GO:0010774">
    <property type="term" value="P:meiotic strand invasion involved in reciprocal meiotic recombination"/>
    <property type="evidence" value="ECO:0007669"/>
    <property type="project" value="TreeGrafter"/>
</dbReference>
<organism evidence="11">
    <name type="scientific">Scylla olivacea</name>
    <name type="common">Orange mud crab</name>
    <name type="synonym">Cancer olivacea</name>
    <dbReference type="NCBI Taxonomy" id="85551"/>
    <lineage>
        <taxon>Eukaryota</taxon>
        <taxon>Metazoa</taxon>
        <taxon>Ecdysozoa</taxon>
        <taxon>Arthropoda</taxon>
        <taxon>Crustacea</taxon>
        <taxon>Multicrustacea</taxon>
        <taxon>Malacostraca</taxon>
        <taxon>Eumalacostraca</taxon>
        <taxon>Eucarida</taxon>
        <taxon>Decapoda</taxon>
        <taxon>Pleocyemata</taxon>
        <taxon>Brachyura</taxon>
        <taxon>Eubrachyura</taxon>
        <taxon>Portunoidea</taxon>
        <taxon>Portunidae</taxon>
        <taxon>Portuninae</taxon>
        <taxon>Scylla</taxon>
    </lineage>
</organism>
<evidence type="ECO:0000256" key="3">
    <source>
        <dbReference type="ARBA" id="ARBA00016093"/>
    </source>
</evidence>
<dbReference type="InterPro" id="IPR036388">
    <property type="entry name" value="WH-like_DNA-bd_sf"/>
</dbReference>
<dbReference type="GO" id="GO:0003690">
    <property type="term" value="F:double-stranded DNA binding"/>
    <property type="evidence" value="ECO:0007669"/>
    <property type="project" value="TreeGrafter"/>
</dbReference>
<feature type="coiled-coil region" evidence="8">
    <location>
        <begin position="81"/>
        <end position="152"/>
    </location>
</feature>
<keyword evidence="7" id="KW-0469">Meiosis</keyword>
<evidence type="ECO:0000259" key="10">
    <source>
        <dbReference type="Pfam" id="PF18517"/>
    </source>
</evidence>
<evidence type="ECO:0000256" key="2">
    <source>
        <dbReference type="ARBA" id="ARBA00007922"/>
    </source>
</evidence>